<keyword evidence="14" id="KW-1185">Reference proteome</keyword>
<evidence type="ECO:0000256" key="7">
    <source>
        <dbReference type="ARBA" id="ARBA00023014"/>
    </source>
</evidence>
<evidence type="ECO:0000256" key="6">
    <source>
        <dbReference type="ARBA" id="ARBA00023004"/>
    </source>
</evidence>
<keyword evidence="10" id="KW-1015">Disulfide bond</keyword>
<dbReference type="AlphaFoldDB" id="A0A8J7WQW1"/>
<evidence type="ECO:0000259" key="12">
    <source>
        <dbReference type="PROSITE" id="PS51674"/>
    </source>
</evidence>
<evidence type="ECO:0000256" key="8">
    <source>
        <dbReference type="ARBA" id="ARBA00023015"/>
    </source>
</evidence>
<dbReference type="GO" id="GO:0051539">
    <property type="term" value="F:4 iron, 4 sulfur cluster binding"/>
    <property type="evidence" value="ECO:0007669"/>
    <property type="project" value="UniProtKB-KW"/>
</dbReference>
<keyword evidence="4" id="KW-0004">4Fe-4S</keyword>
<dbReference type="GO" id="GO:0005737">
    <property type="term" value="C:cytoplasm"/>
    <property type="evidence" value="ECO:0007669"/>
    <property type="project" value="UniProtKB-SubCell"/>
</dbReference>
<accession>A0A8J7WQW1</accession>
<evidence type="ECO:0000256" key="10">
    <source>
        <dbReference type="ARBA" id="ARBA00023157"/>
    </source>
</evidence>
<gene>
    <name evidence="13" type="ORF">KGA66_27785</name>
</gene>
<name>A0A8J7WQW1_9ACTN</name>
<comment type="cofactor">
    <cofactor evidence="1">
        <name>[4Fe-4S] cluster</name>
        <dbReference type="ChEBI" id="CHEBI:49883"/>
    </cofactor>
</comment>
<dbReference type="GO" id="GO:0046872">
    <property type="term" value="F:metal ion binding"/>
    <property type="evidence" value="ECO:0007669"/>
    <property type="project" value="UniProtKB-KW"/>
</dbReference>
<dbReference type="PROSITE" id="PS51674">
    <property type="entry name" value="4FE4S_WBL"/>
    <property type="match status" value="1"/>
</dbReference>
<evidence type="ECO:0000256" key="4">
    <source>
        <dbReference type="ARBA" id="ARBA00022485"/>
    </source>
</evidence>
<feature type="domain" description="4Fe-4S Wbl-type" evidence="12">
    <location>
        <begin position="1"/>
        <end position="57"/>
    </location>
</feature>
<keyword evidence="8" id="KW-0805">Transcription regulation</keyword>
<keyword evidence="5" id="KW-0479">Metal-binding</keyword>
<evidence type="ECO:0000256" key="1">
    <source>
        <dbReference type="ARBA" id="ARBA00001966"/>
    </source>
</evidence>
<evidence type="ECO:0000256" key="9">
    <source>
        <dbReference type="ARBA" id="ARBA00023125"/>
    </source>
</evidence>
<dbReference type="Pfam" id="PF02467">
    <property type="entry name" value="Whib"/>
    <property type="match status" value="1"/>
</dbReference>
<dbReference type="PANTHER" id="PTHR38839">
    <property type="entry name" value="TRANSCRIPTIONAL REGULATOR WHID-RELATED"/>
    <property type="match status" value="1"/>
</dbReference>
<comment type="caution">
    <text evidence="13">The sequence shown here is derived from an EMBL/GenBank/DDBJ whole genome shotgun (WGS) entry which is preliminary data.</text>
</comment>
<keyword evidence="11" id="KW-0804">Transcription</keyword>
<protein>
    <submittedName>
        <fullName evidence="13">WhiB family transcriptional regulator</fullName>
    </submittedName>
</protein>
<evidence type="ECO:0000313" key="14">
    <source>
        <dbReference type="Proteomes" id="UP000677913"/>
    </source>
</evidence>
<proteinExistence type="inferred from homology"/>
<evidence type="ECO:0000256" key="5">
    <source>
        <dbReference type="ARBA" id="ARBA00022723"/>
    </source>
</evidence>
<evidence type="ECO:0000256" key="11">
    <source>
        <dbReference type="ARBA" id="ARBA00023163"/>
    </source>
</evidence>
<keyword evidence="6" id="KW-0408">Iron</keyword>
<dbReference type="InterPro" id="IPR003482">
    <property type="entry name" value="Whib"/>
</dbReference>
<dbReference type="EMBL" id="JAGSXH010000210">
    <property type="protein sequence ID" value="MBS2966866.1"/>
    <property type="molecule type" value="Genomic_DNA"/>
</dbReference>
<dbReference type="GO" id="GO:0045892">
    <property type="term" value="P:negative regulation of DNA-templated transcription"/>
    <property type="evidence" value="ECO:0007669"/>
    <property type="project" value="TreeGrafter"/>
</dbReference>
<dbReference type="InterPro" id="IPR034768">
    <property type="entry name" value="4FE4S_WBL"/>
</dbReference>
<organism evidence="13 14">
    <name type="scientific">Actinocrinis puniceicyclus</name>
    <dbReference type="NCBI Taxonomy" id="977794"/>
    <lineage>
        <taxon>Bacteria</taxon>
        <taxon>Bacillati</taxon>
        <taxon>Actinomycetota</taxon>
        <taxon>Actinomycetes</taxon>
        <taxon>Catenulisporales</taxon>
        <taxon>Actinospicaceae</taxon>
        <taxon>Actinocrinis</taxon>
    </lineage>
</organism>
<sequence length="72" mass="8127">MFFAPDNENNQQRRFRETAAKAVCAHCPVRTVCRAYAEQTGELYGIWGGTTERERMQSNGRHHSTAAAGVRK</sequence>
<evidence type="ECO:0000256" key="2">
    <source>
        <dbReference type="ARBA" id="ARBA00004496"/>
    </source>
</evidence>
<dbReference type="GO" id="GO:0047134">
    <property type="term" value="F:protein-disulfide reductase [NAD(P)H] activity"/>
    <property type="evidence" value="ECO:0007669"/>
    <property type="project" value="TreeGrafter"/>
</dbReference>
<keyword evidence="9" id="KW-0238">DNA-binding</keyword>
<dbReference type="GO" id="GO:0003677">
    <property type="term" value="F:DNA binding"/>
    <property type="evidence" value="ECO:0007669"/>
    <property type="project" value="UniProtKB-KW"/>
</dbReference>
<comment type="subcellular location">
    <subcellularLocation>
        <location evidence="2">Cytoplasm</location>
    </subcellularLocation>
</comment>
<keyword evidence="7" id="KW-0411">Iron-sulfur</keyword>
<reference evidence="13" key="1">
    <citation type="submission" date="2021-04" db="EMBL/GenBank/DDBJ databases">
        <title>Genome based classification of Actinospica acidithermotolerans sp. nov., an actinobacterium isolated from an Indonesian hot spring.</title>
        <authorList>
            <person name="Kusuma A.B."/>
            <person name="Putra K.E."/>
            <person name="Nafisah S."/>
            <person name="Loh J."/>
            <person name="Nouioui I."/>
            <person name="Goodfellow M."/>
        </authorList>
    </citation>
    <scope>NUCLEOTIDE SEQUENCE</scope>
    <source>
        <strain evidence="13">DSM 45618</strain>
    </source>
</reference>
<comment type="similarity">
    <text evidence="3">Belongs to the WhiB family.</text>
</comment>
<dbReference type="Proteomes" id="UP000677913">
    <property type="component" value="Unassembled WGS sequence"/>
</dbReference>
<evidence type="ECO:0000256" key="3">
    <source>
        <dbReference type="ARBA" id="ARBA00006597"/>
    </source>
</evidence>
<dbReference type="GO" id="GO:0045454">
    <property type="term" value="P:cell redox homeostasis"/>
    <property type="evidence" value="ECO:0007669"/>
    <property type="project" value="TreeGrafter"/>
</dbReference>
<evidence type="ECO:0000313" key="13">
    <source>
        <dbReference type="EMBL" id="MBS2966866.1"/>
    </source>
</evidence>